<protein>
    <submittedName>
        <fullName evidence="1">Uncharacterized protein</fullName>
    </submittedName>
</protein>
<accession>A0A2R8FE88</accession>
<dbReference type="EMBL" id="LT994651">
    <property type="protein sequence ID" value="SPN79319.1"/>
    <property type="molecule type" value="Genomic_DNA"/>
</dbReference>
<evidence type="ECO:0000313" key="2">
    <source>
        <dbReference type="Proteomes" id="UP000273054"/>
    </source>
</evidence>
<gene>
    <name evidence="1" type="ORF">BRZCDTV_275</name>
</gene>
<dbReference type="Proteomes" id="UP000273054">
    <property type="component" value="Segment"/>
</dbReference>
<evidence type="ECO:0000313" key="1">
    <source>
        <dbReference type="EMBL" id="SPN79319.1"/>
    </source>
</evidence>
<sequence length="67" mass="8117">MSERYNRAKRILKQDPATLLRRSEARYLYLCQKKDIDCCMEAFDKRALPSEIKYLRKIVNSYEKKIN</sequence>
<reference evidence="1" key="1">
    <citation type="submission" date="2018-03" db="EMBL/GenBank/DDBJ databases">
        <authorList>
            <consortium name="Urmite Genomes"/>
        </authorList>
    </citation>
    <scope>NUCLEOTIDE SEQUENCE [LARGE SCALE GENOMIC DNA]</scope>
    <source>
        <strain evidence="1">IHUMI-27.7</strain>
    </source>
</reference>
<name>A0A2R8FE88_9VIRU</name>
<keyword evidence="2" id="KW-1185">Reference proteome</keyword>
<proteinExistence type="predicted"/>
<organism evidence="1">
    <name type="scientific">Brazilian cedratvirus IHUMI</name>
    <dbReference type="NCBI Taxonomy" id="2126980"/>
    <lineage>
        <taxon>Viruses</taxon>
        <taxon>Pithoviruses</taxon>
        <taxon>Orthocedratvirinae</taxon>
        <taxon>Alphacedratvirus</taxon>
        <taxon>Alphacedratvirus brasiliense</taxon>
    </lineage>
</organism>